<dbReference type="Proteomes" id="UP001549363">
    <property type="component" value="Unassembled WGS sequence"/>
</dbReference>
<protein>
    <submittedName>
        <fullName evidence="1">DNA-binding NtrC family response regulator</fullName>
    </submittedName>
</protein>
<name>A0ABV2PHS7_9BACI</name>
<organism evidence="1 2">
    <name type="scientific">Lysinibacillus parviboronicapiens</name>
    <dbReference type="NCBI Taxonomy" id="436516"/>
    <lineage>
        <taxon>Bacteria</taxon>
        <taxon>Bacillati</taxon>
        <taxon>Bacillota</taxon>
        <taxon>Bacilli</taxon>
        <taxon>Bacillales</taxon>
        <taxon>Bacillaceae</taxon>
        <taxon>Lysinibacillus</taxon>
    </lineage>
</organism>
<evidence type="ECO:0000313" key="2">
    <source>
        <dbReference type="Proteomes" id="UP001549363"/>
    </source>
</evidence>
<dbReference type="RefSeq" id="WP_354471476.1">
    <property type="nucleotide sequence ID" value="NZ_JBEPSB010000005.1"/>
</dbReference>
<keyword evidence="2" id="KW-1185">Reference proteome</keyword>
<evidence type="ECO:0000313" key="1">
    <source>
        <dbReference type="EMBL" id="MET4560480.1"/>
    </source>
</evidence>
<dbReference type="EMBL" id="JBEPSB010000005">
    <property type="protein sequence ID" value="MET4560480.1"/>
    <property type="molecule type" value="Genomic_DNA"/>
</dbReference>
<gene>
    <name evidence="1" type="ORF">ABIA69_001624</name>
</gene>
<accession>A0ABV2PHS7</accession>
<dbReference type="PROSITE" id="PS51257">
    <property type="entry name" value="PROKAR_LIPOPROTEIN"/>
    <property type="match status" value="1"/>
</dbReference>
<comment type="caution">
    <text evidence="1">The sequence shown here is derived from an EMBL/GenBank/DDBJ whole genome shotgun (WGS) entry which is preliminary data.</text>
</comment>
<keyword evidence="1" id="KW-0238">DNA-binding</keyword>
<proteinExistence type="predicted"/>
<reference evidence="1 2" key="1">
    <citation type="submission" date="2024-06" db="EMBL/GenBank/DDBJ databases">
        <title>Sorghum-associated microbial communities from plants grown in Nebraska, USA.</title>
        <authorList>
            <person name="Schachtman D."/>
        </authorList>
    </citation>
    <scope>NUCLEOTIDE SEQUENCE [LARGE SCALE GENOMIC DNA]</scope>
    <source>
        <strain evidence="1 2">736</strain>
    </source>
</reference>
<sequence>MKWITKVACVLCLSTLLVGCSERLTEIKDAASGITSAADSAANAVSRDVHAIRAIAIDYNDKSFTINDLFKTILRDVRWDYDAKQNELQVQGTWQPPLFSEQGWNQDKQKQLAETGLVTVTCVIDGDKIDSTLTDLKLVFNNEIMYQINGEEALHYLYDTYLQK</sequence>
<dbReference type="GO" id="GO:0003677">
    <property type="term" value="F:DNA binding"/>
    <property type="evidence" value="ECO:0007669"/>
    <property type="project" value="UniProtKB-KW"/>
</dbReference>